<protein>
    <recommendedName>
        <fullName evidence="4">Secreted protein</fullName>
    </recommendedName>
</protein>
<organism evidence="2 3">
    <name type="scientific">Liparis tanakae</name>
    <name type="common">Tanaka's snailfish</name>
    <dbReference type="NCBI Taxonomy" id="230148"/>
    <lineage>
        <taxon>Eukaryota</taxon>
        <taxon>Metazoa</taxon>
        <taxon>Chordata</taxon>
        <taxon>Craniata</taxon>
        <taxon>Vertebrata</taxon>
        <taxon>Euteleostomi</taxon>
        <taxon>Actinopterygii</taxon>
        <taxon>Neopterygii</taxon>
        <taxon>Teleostei</taxon>
        <taxon>Neoteleostei</taxon>
        <taxon>Acanthomorphata</taxon>
        <taxon>Eupercaria</taxon>
        <taxon>Perciformes</taxon>
        <taxon>Cottioidei</taxon>
        <taxon>Cottales</taxon>
        <taxon>Liparidae</taxon>
        <taxon>Liparis</taxon>
    </lineage>
</organism>
<reference evidence="2 3" key="1">
    <citation type="submission" date="2019-03" db="EMBL/GenBank/DDBJ databases">
        <title>First draft genome of Liparis tanakae, snailfish: a comprehensive survey of snailfish specific genes.</title>
        <authorList>
            <person name="Kim W."/>
            <person name="Song I."/>
            <person name="Jeong J.-H."/>
            <person name="Kim D."/>
            <person name="Kim S."/>
            <person name="Ryu S."/>
            <person name="Song J.Y."/>
            <person name="Lee S.K."/>
        </authorList>
    </citation>
    <scope>NUCLEOTIDE SEQUENCE [LARGE SCALE GENOMIC DNA]</scope>
    <source>
        <tissue evidence="2">Muscle</tissue>
    </source>
</reference>
<gene>
    <name evidence="2" type="ORF">EYF80_028475</name>
</gene>
<feature type="chain" id="PRO_5021351248" description="Secreted protein" evidence="1">
    <location>
        <begin position="32"/>
        <end position="80"/>
    </location>
</feature>
<keyword evidence="3" id="KW-1185">Reference proteome</keyword>
<proteinExistence type="predicted"/>
<evidence type="ECO:0000313" key="2">
    <source>
        <dbReference type="EMBL" id="TNN61272.1"/>
    </source>
</evidence>
<name>A0A4Z2H925_9TELE</name>
<evidence type="ECO:0000313" key="3">
    <source>
        <dbReference type="Proteomes" id="UP000314294"/>
    </source>
</evidence>
<dbReference type="Proteomes" id="UP000314294">
    <property type="component" value="Unassembled WGS sequence"/>
</dbReference>
<feature type="signal peptide" evidence="1">
    <location>
        <begin position="1"/>
        <end position="31"/>
    </location>
</feature>
<dbReference type="AlphaFoldDB" id="A0A4Z2H925"/>
<keyword evidence="1" id="KW-0732">Signal</keyword>
<accession>A0A4Z2H925</accession>
<evidence type="ECO:0008006" key="4">
    <source>
        <dbReference type="Google" id="ProtNLM"/>
    </source>
</evidence>
<sequence>MERGWSEDVFFRLGTPLLFVLVAAPCKSARCRPWKNMSFFCYHSICNSTEGCRFSRDLDPRSAEKGKDQRGKVELQLLHN</sequence>
<comment type="caution">
    <text evidence="2">The sequence shown here is derived from an EMBL/GenBank/DDBJ whole genome shotgun (WGS) entry which is preliminary data.</text>
</comment>
<evidence type="ECO:0000256" key="1">
    <source>
        <dbReference type="SAM" id="SignalP"/>
    </source>
</evidence>
<dbReference type="EMBL" id="SRLO01000318">
    <property type="protein sequence ID" value="TNN61272.1"/>
    <property type="molecule type" value="Genomic_DNA"/>
</dbReference>